<gene>
    <name evidence="2" type="ORF">niasHT_028897</name>
</gene>
<protein>
    <submittedName>
        <fullName evidence="2">Uncharacterized protein</fullName>
    </submittedName>
</protein>
<sequence>MPSPKATNCAINHRKAFVCEEWQEKALIFNYCREAAKCTPEIQKGREAPFEAAKRTNKLLKYKKGRVAPIEAAKRPNEFLKYKKGRKAPFEAAKRPNAPLKYKKGAKRPLRPRSGRMHPLTRAPTSNEVLLREALIND</sequence>
<feature type="compositionally biased region" description="Basic residues" evidence="1">
    <location>
        <begin position="101"/>
        <end position="116"/>
    </location>
</feature>
<dbReference type="Proteomes" id="UP001620626">
    <property type="component" value="Unassembled WGS sequence"/>
</dbReference>
<accession>A0ABD2KEY8</accession>
<keyword evidence="3" id="KW-1185">Reference proteome</keyword>
<organism evidence="2 3">
    <name type="scientific">Heterodera trifolii</name>
    <dbReference type="NCBI Taxonomy" id="157864"/>
    <lineage>
        <taxon>Eukaryota</taxon>
        <taxon>Metazoa</taxon>
        <taxon>Ecdysozoa</taxon>
        <taxon>Nematoda</taxon>
        <taxon>Chromadorea</taxon>
        <taxon>Rhabditida</taxon>
        <taxon>Tylenchina</taxon>
        <taxon>Tylenchomorpha</taxon>
        <taxon>Tylenchoidea</taxon>
        <taxon>Heteroderidae</taxon>
        <taxon>Heteroderinae</taxon>
        <taxon>Heterodera</taxon>
    </lineage>
</organism>
<evidence type="ECO:0000256" key="1">
    <source>
        <dbReference type="SAM" id="MobiDB-lite"/>
    </source>
</evidence>
<dbReference type="EMBL" id="JBICBT010000778">
    <property type="protein sequence ID" value="KAL3101497.1"/>
    <property type="molecule type" value="Genomic_DNA"/>
</dbReference>
<comment type="caution">
    <text evidence="2">The sequence shown here is derived from an EMBL/GenBank/DDBJ whole genome shotgun (WGS) entry which is preliminary data.</text>
</comment>
<dbReference type="AlphaFoldDB" id="A0ABD2KEY8"/>
<reference evidence="2 3" key="1">
    <citation type="submission" date="2024-10" db="EMBL/GenBank/DDBJ databases">
        <authorList>
            <person name="Kim D."/>
        </authorList>
    </citation>
    <scope>NUCLEOTIDE SEQUENCE [LARGE SCALE GENOMIC DNA]</scope>
    <source>
        <strain evidence="2">BH-2024</strain>
    </source>
</reference>
<feature type="region of interest" description="Disordered" evidence="1">
    <location>
        <begin position="85"/>
        <end position="126"/>
    </location>
</feature>
<evidence type="ECO:0000313" key="2">
    <source>
        <dbReference type="EMBL" id="KAL3101497.1"/>
    </source>
</evidence>
<evidence type="ECO:0000313" key="3">
    <source>
        <dbReference type="Proteomes" id="UP001620626"/>
    </source>
</evidence>
<name>A0ABD2KEY8_9BILA</name>
<proteinExistence type="predicted"/>